<sequence>MFDKTYKLLAFFSKTGVLTGRKKLQKMVHLLQRKGVSFDMDYAYHHYGPYSADLQAEVQELVDQDFLIEEMKDNTYQYYMTDKGTEFLEILKETKKDAFSVPNDLMVLLMDESSPFLEVVSTYAYLLDNGYTDEDAIAKLKELKPKLECHWEDAIAFYKEKYN</sequence>
<accession>A0A1E5G1S2</accession>
<keyword evidence="2" id="KW-1185">Reference proteome</keyword>
<dbReference type="AlphaFoldDB" id="A0A1E5G1S2"/>
<gene>
    <name evidence="1" type="ORF">BHF68_07235</name>
</gene>
<dbReference type="Proteomes" id="UP000094296">
    <property type="component" value="Unassembled WGS sequence"/>
</dbReference>
<evidence type="ECO:0000313" key="2">
    <source>
        <dbReference type="Proteomes" id="UP000094296"/>
    </source>
</evidence>
<organism evidence="1 2">
    <name type="scientific">Desulfuribacillus alkaliarsenatis</name>
    <dbReference type="NCBI Taxonomy" id="766136"/>
    <lineage>
        <taxon>Bacteria</taxon>
        <taxon>Bacillati</taxon>
        <taxon>Bacillota</taxon>
        <taxon>Desulfuribacillia</taxon>
        <taxon>Desulfuribacillales</taxon>
        <taxon>Desulfuribacillaceae</taxon>
        <taxon>Desulfuribacillus</taxon>
    </lineage>
</organism>
<name>A0A1E5G1S2_9FIRM</name>
<dbReference type="STRING" id="766136.BHF68_07235"/>
<evidence type="ECO:0000313" key="1">
    <source>
        <dbReference type="EMBL" id="OEF96845.1"/>
    </source>
</evidence>
<dbReference type="RefSeq" id="WP_069643428.1">
    <property type="nucleotide sequence ID" value="NZ_MIJE01000030.1"/>
</dbReference>
<dbReference type="EMBL" id="MIJE01000030">
    <property type="protein sequence ID" value="OEF96845.1"/>
    <property type="molecule type" value="Genomic_DNA"/>
</dbReference>
<comment type="caution">
    <text evidence="1">The sequence shown here is derived from an EMBL/GenBank/DDBJ whole genome shotgun (WGS) entry which is preliminary data.</text>
</comment>
<protein>
    <recommendedName>
        <fullName evidence="3">YwgA family protein</fullName>
    </recommendedName>
</protein>
<proteinExistence type="predicted"/>
<reference evidence="1 2" key="1">
    <citation type="submission" date="2016-09" db="EMBL/GenBank/DDBJ databases">
        <title>Draft genome sequence for the type strain of Desulfuribacillus alkaliarsenatis AHT28, an obligately anaerobic, sulfidogenic bacterium isolated from Russian soda lake sediments.</title>
        <authorList>
            <person name="Abin C.A."/>
            <person name="Hollibaugh J.T."/>
        </authorList>
    </citation>
    <scope>NUCLEOTIDE SEQUENCE [LARGE SCALE GENOMIC DNA]</scope>
    <source>
        <strain evidence="1 2">AHT28</strain>
    </source>
</reference>
<dbReference type="OrthoDB" id="5507947at2"/>
<evidence type="ECO:0008006" key="3">
    <source>
        <dbReference type="Google" id="ProtNLM"/>
    </source>
</evidence>